<dbReference type="GO" id="GO:0051059">
    <property type="term" value="F:NF-kappaB binding"/>
    <property type="evidence" value="ECO:0007669"/>
    <property type="project" value="TreeGrafter"/>
</dbReference>
<dbReference type="SUPFAM" id="SSF48403">
    <property type="entry name" value="Ankyrin repeat"/>
    <property type="match status" value="1"/>
</dbReference>
<dbReference type="InterPro" id="IPR051070">
    <property type="entry name" value="NF-kappa-B_inhibitor"/>
</dbReference>
<sequence>MPGQPCFSVFLANYMATAALHDLQLAVRTRREDLVCHILKRNEKLNINSSFLKTTVLSLAVLQKSVNIVELLLNNGADPNKLSQDPLGRIEPPIFTACRLNQLEIASMLLERGADPNATNYYHHSPLWAAVMERNIDLCEMLIAYGANLNQGDKSGQCALNLAIKYCSGREKIAKLLIAHGANVDFVDGKDRSSLAYAIYCCNATIVDALLKVGVTVSYEVRKQCCTDKVKYNPSQLLVTDHLMTPKTLQDISIIEVRRSLMKFSQGTSIWPKIEQLSLPQTLRTALKIHY</sequence>
<keyword evidence="4" id="KW-1185">Reference proteome</keyword>
<dbReference type="SMART" id="SM00248">
    <property type="entry name" value="ANK"/>
    <property type="match status" value="6"/>
</dbReference>
<dbReference type="AlphaFoldDB" id="A0A914XAP3"/>
<accession>A0A914XAP3</accession>
<dbReference type="PROSITE" id="PS50088">
    <property type="entry name" value="ANK_REPEAT"/>
    <property type="match status" value="4"/>
</dbReference>
<reference evidence="5" key="1">
    <citation type="submission" date="2022-11" db="UniProtKB">
        <authorList>
            <consortium name="WormBaseParasite"/>
        </authorList>
    </citation>
    <scope>IDENTIFICATION</scope>
</reference>
<feature type="repeat" description="ANK" evidence="3">
    <location>
        <begin position="52"/>
        <end position="84"/>
    </location>
</feature>
<dbReference type="InterPro" id="IPR036770">
    <property type="entry name" value="Ankyrin_rpt-contain_sf"/>
</dbReference>
<feature type="repeat" description="ANK" evidence="3">
    <location>
        <begin position="89"/>
        <end position="121"/>
    </location>
</feature>
<evidence type="ECO:0000256" key="1">
    <source>
        <dbReference type="ARBA" id="ARBA00022737"/>
    </source>
</evidence>
<dbReference type="GO" id="GO:0005829">
    <property type="term" value="C:cytosol"/>
    <property type="evidence" value="ECO:0007669"/>
    <property type="project" value="TreeGrafter"/>
</dbReference>
<dbReference type="Pfam" id="PF12796">
    <property type="entry name" value="Ank_2"/>
    <property type="match status" value="1"/>
</dbReference>
<evidence type="ECO:0000256" key="2">
    <source>
        <dbReference type="ARBA" id="ARBA00023043"/>
    </source>
</evidence>
<dbReference type="PANTHER" id="PTHR46680:SF3">
    <property type="entry name" value="NF-KAPPA-B INHIBITOR CACTUS"/>
    <property type="match status" value="1"/>
</dbReference>
<evidence type="ECO:0000313" key="5">
    <source>
        <dbReference type="WBParaSite" id="PSAMB.scaffold754size41931.g8416.t1"/>
    </source>
</evidence>
<proteinExistence type="predicted"/>
<dbReference type="Proteomes" id="UP000887566">
    <property type="component" value="Unplaced"/>
</dbReference>
<dbReference type="InterPro" id="IPR002110">
    <property type="entry name" value="Ankyrin_rpt"/>
</dbReference>
<organism evidence="4 5">
    <name type="scientific">Plectus sambesii</name>
    <dbReference type="NCBI Taxonomy" id="2011161"/>
    <lineage>
        <taxon>Eukaryota</taxon>
        <taxon>Metazoa</taxon>
        <taxon>Ecdysozoa</taxon>
        <taxon>Nematoda</taxon>
        <taxon>Chromadorea</taxon>
        <taxon>Plectida</taxon>
        <taxon>Plectina</taxon>
        <taxon>Plectoidea</taxon>
        <taxon>Plectidae</taxon>
        <taxon>Plectus</taxon>
    </lineage>
</organism>
<dbReference type="PANTHER" id="PTHR46680">
    <property type="entry name" value="NF-KAPPA-B INHIBITOR ALPHA"/>
    <property type="match status" value="1"/>
</dbReference>
<keyword evidence="2 3" id="KW-0040">ANK repeat</keyword>
<name>A0A914XAP3_9BILA</name>
<feature type="repeat" description="ANK" evidence="3">
    <location>
        <begin position="155"/>
        <end position="189"/>
    </location>
</feature>
<dbReference type="WBParaSite" id="PSAMB.scaffold754size41931.g8416.t1">
    <property type="protein sequence ID" value="PSAMB.scaffold754size41931.g8416.t1"/>
    <property type="gene ID" value="PSAMB.scaffold754size41931.g8416"/>
</dbReference>
<dbReference type="Gene3D" id="1.25.40.20">
    <property type="entry name" value="Ankyrin repeat-containing domain"/>
    <property type="match status" value="1"/>
</dbReference>
<keyword evidence="1" id="KW-0677">Repeat</keyword>
<evidence type="ECO:0000313" key="4">
    <source>
        <dbReference type="Proteomes" id="UP000887566"/>
    </source>
</evidence>
<evidence type="ECO:0000256" key="3">
    <source>
        <dbReference type="PROSITE-ProRule" id="PRU00023"/>
    </source>
</evidence>
<protein>
    <submittedName>
        <fullName evidence="5">Ankyrin repeat and SOCS box protein 8</fullName>
    </submittedName>
</protein>
<feature type="repeat" description="ANK" evidence="3">
    <location>
        <begin position="122"/>
        <end position="154"/>
    </location>
</feature>
<dbReference type="Pfam" id="PF00023">
    <property type="entry name" value="Ank"/>
    <property type="match status" value="1"/>
</dbReference>
<dbReference type="GO" id="GO:0071356">
    <property type="term" value="P:cellular response to tumor necrosis factor"/>
    <property type="evidence" value="ECO:0007669"/>
    <property type="project" value="TreeGrafter"/>
</dbReference>